<comment type="similarity">
    <text evidence="1">Belongs to the nitroreductase family.</text>
</comment>
<proteinExistence type="inferred from homology"/>
<dbReference type="PANTHER" id="PTHR43673">
    <property type="entry name" value="NAD(P)H NITROREDUCTASE YDGI-RELATED"/>
    <property type="match status" value="1"/>
</dbReference>
<gene>
    <name evidence="4" type="ORF">DEQ80_07735</name>
</gene>
<evidence type="ECO:0000256" key="1">
    <source>
        <dbReference type="ARBA" id="ARBA00007118"/>
    </source>
</evidence>
<dbReference type="SUPFAM" id="SSF55469">
    <property type="entry name" value="FMN-dependent nitroreductase-like"/>
    <property type="match status" value="1"/>
</dbReference>
<evidence type="ECO:0000313" key="4">
    <source>
        <dbReference type="EMBL" id="HCE17734.1"/>
    </source>
</evidence>
<dbReference type="InterPro" id="IPR029479">
    <property type="entry name" value="Nitroreductase"/>
</dbReference>
<dbReference type="PANTHER" id="PTHR43673:SF10">
    <property type="entry name" value="NADH DEHYDROGENASE_NAD(P)H NITROREDUCTASE XCC3605-RELATED"/>
    <property type="match status" value="1"/>
</dbReference>
<feature type="domain" description="Nitroreductase" evidence="3">
    <location>
        <begin position="79"/>
        <end position="142"/>
    </location>
</feature>
<sequence>MNVSEAIQHKRAVREFSTQPLPEEVIRAILQAGRRSQSSKNTQPWHFIAITDRDTLRGLSECGTWAGHLAGAALGVAILTPDPTEKFQVMFDAGQAAAYMQLAAWELGVGSCLASIYEPEKARALLGFPAEWHLRIAISFGYPLDPSVLVQPNRKGGRRPLEEIVHRERW</sequence>
<protein>
    <submittedName>
        <fullName evidence="4">Nitroreductase</fullName>
    </submittedName>
</protein>
<dbReference type="AlphaFoldDB" id="A0A3D1JH07"/>
<dbReference type="InterPro" id="IPR000415">
    <property type="entry name" value="Nitroreductase-like"/>
</dbReference>
<comment type="caution">
    <text evidence="4">The sequence shown here is derived from an EMBL/GenBank/DDBJ whole genome shotgun (WGS) entry which is preliminary data.</text>
</comment>
<organism evidence="4 5">
    <name type="scientific">Anaerolinea thermolimosa</name>
    <dbReference type="NCBI Taxonomy" id="229919"/>
    <lineage>
        <taxon>Bacteria</taxon>
        <taxon>Bacillati</taxon>
        <taxon>Chloroflexota</taxon>
        <taxon>Anaerolineae</taxon>
        <taxon>Anaerolineales</taxon>
        <taxon>Anaerolineaceae</taxon>
        <taxon>Anaerolinea</taxon>
    </lineage>
</organism>
<reference evidence="4 5" key="1">
    <citation type="journal article" date="2018" name="Nat. Biotechnol.">
        <title>A standardized bacterial taxonomy based on genome phylogeny substantially revises the tree of life.</title>
        <authorList>
            <person name="Parks D.H."/>
            <person name="Chuvochina M."/>
            <person name="Waite D.W."/>
            <person name="Rinke C."/>
            <person name="Skarshewski A."/>
            <person name="Chaumeil P.A."/>
            <person name="Hugenholtz P."/>
        </authorList>
    </citation>
    <scope>NUCLEOTIDE SEQUENCE [LARGE SCALE GENOMIC DNA]</scope>
    <source>
        <strain evidence="4">UBA8781</strain>
    </source>
</reference>
<dbReference type="CDD" id="cd02062">
    <property type="entry name" value="Nitro_FMN_reductase"/>
    <property type="match status" value="1"/>
</dbReference>
<name>A0A3D1JH07_9CHLR</name>
<evidence type="ECO:0000313" key="5">
    <source>
        <dbReference type="Proteomes" id="UP000264141"/>
    </source>
</evidence>
<feature type="domain" description="Nitroreductase" evidence="3">
    <location>
        <begin position="7"/>
        <end position="60"/>
    </location>
</feature>
<dbReference type="EMBL" id="DPBP01000031">
    <property type="protein sequence ID" value="HCE17734.1"/>
    <property type="molecule type" value="Genomic_DNA"/>
</dbReference>
<accession>A0A3D1JH07</accession>
<dbReference type="STRING" id="229919.GCA_001050195_03297"/>
<dbReference type="Gene3D" id="3.40.109.10">
    <property type="entry name" value="NADH Oxidase"/>
    <property type="match status" value="1"/>
</dbReference>
<evidence type="ECO:0000256" key="2">
    <source>
        <dbReference type="ARBA" id="ARBA00023002"/>
    </source>
</evidence>
<dbReference type="Pfam" id="PF00881">
    <property type="entry name" value="Nitroreductase"/>
    <property type="match status" value="2"/>
</dbReference>
<dbReference type="GO" id="GO:0016491">
    <property type="term" value="F:oxidoreductase activity"/>
    <property type="evidence" value="ECO:0007669"/>
    <property type="project" value="UniProtKB-KW"/>
</dbReference>
<evidence type="ECO:0000259" key="3">
    <source>
        <dbReference type="Pfam" id="PF00881"/>
    </source>
</evidence>
<dbReference type="Proteomes" id="UP000264141">
    <property type="component" value="Unassembled WGS sequence"/>
</dbReference>
<keyword evidence="2" id="KW-0560">Oxidoreductase</keyword>